<feature type="compositionally biased region" description="Basic and acidic residues" evidence="1">
    <location>
        <begin position="60"/>
        <end position="72"/>
    </location>
</feature>
<dbReference type="PANTHER" id="PTHR15503:SF22">
    <property type="entry name" value="TRANSPOSON TY3-I GAG POLYPROTEIN"/>
    <property type="match status" value="1"/>
</dbReference>
<dbReference type="InterPro" id="IPR021109">
    <property type="entry name" value="Peptidase_aspartic_dom_sf"/>
</dbReference>
<accession>A0A6N2BD39</accession>
<dbReference type="SUPFAM" id="SSF56672">
    <property type="entry name" value="DNA/RNA polymerases"/>
    <property type="match status" value="1"/>
</dbReference>
<gene>
    <name evidence="2" type="ORF">EJD97_012790</name>
</gene>
<feature type="compositionally biased region" description="Polar residues" evidence="1">
    <location>
        <begin position="45"/>
        <end position="54"/>
    </location>
</feature>
<dbReference type="InterPro" id="IPR043502">
    <property type="entry name" value="DNA/RNA_pol_sf"/>
</dbReference>
<comment type="caution">
    <text evidence="2">The sequence shown here is derived from an EMBL/GenBank/DDBJ whole genome shotgun (WGS) entry which is preliminary data.</text>
</comment>
<reference evidence="2" key="1">
    <citation type="submission" date="2019-05" db="EMBL/GenBank/DDBJ databases">
        <title>The de novo reference genome and transcriptome assemblies of the wild tomato species Solanum chilense.</title>
        <authorList>
            <person name="Stam R."/>
            <person name="Nosenko T."/>
            <person name="Hoerger A.C."/>
            <person name="Stephan W."/>
            <person name="Seidel M.A."/>
            <person name="Kuhn J.M.M."/>
            <person name="Haberer G."/>
            <person name="Tellier A."/>
        </authorList>
    </citation>
    <scope>NUCLEOTIDE SEQUENCE</scope>
    <source>
        <tissue evidence="2">Mature leaves</tissue>
    </source>
</reference>
<dbReference type="Gene3D" id="3.10.10.10">
    <property type="entry name" value="HIV Type 1 Reverse Transcriptase, subunit A, domain 1"/>
    <property type="match status" value="1"/>
</dbReference>
<dbReference type="EMBL" id="RXGB01003264">
    <property type="protein sequence ID" value="TMW92616.1"/>
    <property type="molecule type" value="Genomic_DNA"/>
</dbReference>
<evidence type="ECO:0000256" key="1">
    <source>
        <dbReference type="SAM" id="MobiDB-lite"/>
    </source>
</evidence>
<dbReference type="PANTHER" id="PTHR15503">
    <property type="entry name" value="LDOC1 RELATED"/>
    <property type="match status" value="1"/>
</dbReference>
<proteinExistence type="predicted"/>
<protein>
    <submittedName>
        <fullName evidence="2">Uncharacterized protein</fullName>
    </submittedName>
</protein>
<feature type="compositionally biased region" description="Basic and acidic residues" evidence="1">
    <location>
        <begin position="84"/>
        <end position="115"/>
    </location>
</feature>
<sequence>MATEGDVNEASTTNIHIDGGKKNRKGKKHQKDNEEVLPYPIRSEALTSHPPSTTEESDDELGKDAIDVKTIDEAITQTESLTGFKHEPHDKLKVKDTTSSHAKGGGDRGRGREQQEQPSGPHGYARCTEIKNLGAMLRERKEMDAQEQWKDAGTMELGMVGLCGVIAKQTKNPGDFSTHYVDISVNGRPTHAMVDSRSEANIMTKMAAWRLGLNYEPSNPLVKTVNAPPTPLCGVAQGSRCRRRKDTPTYRPCRIVKGLKKGEPTFLATIASSGEDNGTMKSLPPIIEKVLEENRDVMQNTLPLRRKVDHKIELEVGAKTHSHAPYSMAPPELKELRKQLKELLEDGHIRPYKGPYCAHNVVPKEERRNIELMHRLSAAQ</sequence>
<name>A0A6N2BD39_SOLCI</name>
<feature type="region of interest" description="Disordered" evidence="1">
    <location>
        <begin position="1"/>
        <end position="126"/>
    </location>
</feature>
<organism evidence="2">
    <name type="scientific">Solanum chilense</name>
    <name type="common">Tomato</name>
    <name type="synonym">Lycopersicon chilense</name>
    <dbReference type="NCBI Taxonomy" id="4083"/>
    <lineage>
        <taxon>Eukaryota</taxon>
        <taxon>Viridiplantae</taxon>
        <taxon>Streptophyta</taxon>
        <taxon>Embryophyta</taxon>
        <taxon>Tracheophyta</taxon>
        <taxon>Spermatophyta</taxon>
        <taxon>Magnoliopsida</taxon>
        <taxon>eudicotyledons</taxon>
        <taxon>Gunneridae</taxon>
        <taxon>Pentapetalae</taxon>
        <taxon>asterids</taxon>
        <taxon>lamiids</taxon>
        <taxon>Solanales</taxon>
        <taxon>Solanaceae</taxon>
        <taxon>Solanoideae</taxon>
        <taxon>Solaneae</taxon>
        <taxon>Solanum</taxon>
        <taxon>Solanum subgen. Lycopersicon</taxon>
    </lineage>
</organism>
<dbReference type="AlphaFoldDB" id="A0A6N2BD39"/>
<dbReference type="Gene3D" id="2.40.70.10">
    <property type="entry name" value="Acid Proteases"/>
    <property type="match status" value="1"/>
</dbReference>
<dbReference type="InterPro" id="IPR032567">
    <property type="entry name" value="RTL1-rel"/>
</dbReference>
<evidence type="ECO:0000313" key="2">
    <source>
        <dbReference type="EMBL" id="TMW92616.1"/>
    </source>
</evidence>